<dbReference type="Proteomes" id="UP000677228">
    <property type="component" value="Unassembled WGS sequence"/>
</dbReference>
<feature type="non-terminal residue" evidence="1">
    <location>
        <position position="1"/>
    </location>
</feature>
<accession>A0A8S2ECV6</accession>
<organism evidence="1 3">
    <name type="scientific">Didymodactylos carnosus</name>
    <dbReference type="NCBI Taxonomy" id="1234261"/>
    <lineage>
        <taxon>Eukaryota</taxon>
        <taxon>Metazoa</taxon>
        <taxon>Spiralia</taxon>
        <taxon>Gnathifera</taxon>
        <taxon>Rotifera</taxon>
        <taxon>Eurotatoria</taxon>
        <taxon>Bdelloidea</taxon>
        <taxon>Philodinida</taxon>
        <taxon>Philodinidae</taxon>
        <taxon>Didymodactylos</taxon>
    </lineage>
</organism>
<sequence>KVHAEIKLYTMRDQIEATELLAYPGYCKYESHDNEDIEDILEKVYIPILRAMIEKNADLYQLGEAYLNRRECQTRDDLERSSFLIKNYYELNNC</sequence>
<protein>
    <submittedName>
        <fullName evidence="1">Uncharacterized protein</fullName>
    </submittedName>
</protein>
<evidence type="ECO:0000313" key="2">
    <source>
        <dbReference type="EMBL" id="CAF4002748.1"/>
    </source>
</evidence>
<dbReference type="EMBL" id="CAJNOK010013814">
    <property type="protein sequence ID" value="CAF1192535.1"/>
    <property type="molecule type" value="Genomic_DNA"/>
</dbReference>
<name>A0A8S2ECV6_9BILA</name>
<dbReference type="Proteomes" id="UP000682733">
    <property type="component" value="Unassembled WGS sequence"/>
</dbReference>
<reference evidence="1" key="1">
    <citation type="submission" date="2021-02" db="EMBL/GenBank/DDBJ databases">
        <authorList>
            <person name="Nowell W R."/>
        </authorList>
    </citation>
    <scope>NUCLEOTIDE SEQUENCE</scope>
</reference>
<evidence type="ECO:0000313" key="3">
    <source>
        <dbReference type="Proteomes" id="UP000677228"/>
    </source>
</evidence>
<proteinExistence type="predicted"/>
<dbReference type="EMBL" id="CAJOBA010035338">
    <property type="protein sequence ID" value="CAF4002748.1"/>
    <property type="molecule type" value="Genomic_DNA"/>
</dbReference>
<gene>
    <name evidence="1" type="ORF">OVA965_LOCUS23578</name>
    <name evidence="2" type="ORF">TMI583_LOCUS24293</name>
</gene>
<evidence type="ECO:0000313" key="1">
    <source>
        <dbReference type="EMBL" id="CAF1192535.1"/>
    </source>
</evidence>
<dbReference type="AlphaFoldDB" id="A0A8S2ECV6"/>
<comment type="caution">
    <text evidence="1">The sequence shown here is derived from an EMBL/GenBank/DDBJ whole genome shotgun (WGS) entry which is preliminary data.</text>
</comment>